<dbReference type="OrthoDB" id="8934837at2759"/>
<dbReference type="Proteomes" id="UP000261660">
    <property type="component" value="Unplaced"/>
</dbReference>
<reference evidence="4" key="1">
    <citation type="submission" date="2025-08" db="UniProtKB">
        <authorList>
            <consortium name="Ensembl"/>
        </authorList>
    </citation>
    <scope>IDENTIFICATION</scope>
</reference>
<keyword evidence="2" id="KW-0732">Signal</keyword>
<organism evidence="4 5">
    <name type="scientific">Labrus bergylta</name>
    <name type="common">ballan wrasse</name>
    <dbReference type="NCBI Taxonomy" id="56723"/>
    <lineage>
        <taxon>Eukaryota</taxon>
        <taxon>Metazoa</taxon>
        <taxon>Chordata</taxon>
        <taxon>Craniata</taxon>
        <taxon>Vertebrata</taxon>
        <taxon>Euteleostomi</taxon>
        <taxon>Actinopterygii</taxon>
        <taxon>Neopterygii</taxon>
        <taxon>Teleostei</taxon>
        <taxon>Neoteleostei</taxon>
        <taxon>Acanthomorphata</taxon>
        <taxon>Eupercaria</taxon>
        <taxon>Labriformes</taxon>
        <taxon>Labridae</taxon>
        <taxon>Labrus</taxon>
    </lineage>
</organism>
<dbReference type="PANTHER" id="PTHR12015:SF108">
    <property type="entry name" value="C-C MOTIF CHEMOKINE 20"/>
    <property type="match status" value="1"/>
</dbReference>
<proteinExistence type="predicted"/>
<dbReference type="InterPro" id="IPR036048">
    <property type="entry name" value="Interleukin_8-like_sf"/>
</dbReference>
<evidence type="ECO:0000256" key="1">
    <source>
        <dbReference type="ARBA" id="ARBA00022514"/>
    </source>
</evidence>
<sequence>MRSAHVLLLCMLGAALLSSGLCSDEPGLEVCCFRLYSGRVNKNQIRSYFMSDERCQLTAAILVTKRSLQLCVDPNMPWVKSIMRSLDKESF</sequence>
<dbReference type="Gene3D" id="2.40.50.40">
    <property type="match status" value="1"/>
</dbReference>
<dbReference type="FunCoup" id="A0A3Q3GXK4">
    <property type="interactions" value="1"/>
</dbReference>
<dbReference type="SUPFAM" id="SSF54117">
    <property type="entry name" value="Interleukin 8-like chemokines"/>
    <property type="match status" value="1"/>
</dbReference>
<dbReference type="GO" id="GO:0006955">
    <property type="term" value="P:immune response"/>
    <property type="evidence" value="ECO:0007669"/>
    <property type="project" value="InterPro"/>
</dbReference>
<dbReference type="Ensembl" id="ENSLBET00000036811.1">
    <property type="protein sequence ID" value="ENSLBEP00000035313.1"/>
    <property type="gene ID" value="ENSLBEG00000026511.1"/>
</dbReference>
<dbReference type="GO" id="GO:0005615">
    <property type="term" value="C:extracellular space"/>
    <property type="evidence" value="ECO:0007669"/>
    <property type="project" value="UniProtKB-KW"/>
</dbReference>
<dbReference type="PANTHER" id="PTHR12015">
    <property type="entry name" value="SMALL INDUCIBLE CYTOKINE A"/>
    <property type="match status" value="1"/>
</dbReference>
<dbReference type="RefSeq" id="XP_065808664.1">
    <property type="nucleotide sequence ID" value="XM_065952592.1"/>
</dbReference>
<dbReference type="RefSeq" id="XP_020515320.1">
    <property type="nucleotide sequence ID" value="XM_020659664.3"/>
</dbReference>
<dbReference type="CDD" id="cd00272">
    <property type="entry name" value="Chemokine_CC"/>
    <property type="match status" value="1"/>
</dbReference>
<accession>A0A3Q3GXK4</accession>
<dbReference type="STRING" id="56723.ENSLBEP00000035313"/>
<dbReference type="GeneID" id="110004107"/>
<dbReference type="Pfam" id="PF00048">
    <property type="entry name" value="IL8"/>
    <property type="match status" value="1"/>
</dbReference>
<dbReference type="InParanoid" id="A0A3Q3GXK4"/>
<evidence type="ECO:0000256" key="2">
    <source>
        <dbReference type="SAM" id="SignalP"/>
    </source>
</evidence>
<keyword evidence="1" id="KW-0202">Cytokine</keyword>
<dbReference type="InterPro" id="IPR001811">
    <property type="entry name" value="Chemokine_IL8-like_dom"/>
</dbReference>
<dbReference type="SMART" id="SM00199">
    <property type="entry name" value="SCY"/>
    <property type="match status" value="1"/>
</dbReference>
<feature type="domain" description="Chemokine interleukin-8-like" evidence="3">
    <location>
        <begin position="27"/>
        <end position="86"/>
    </location>
</feature>
<reference evidence="4" key="2">
    <citation type="submission" date="2025-09" db="UniProtKB">
        <authorList>
            <consortium name="Ensembl"/>
        </authorList>
    </citation>
    <scope>IDENTIFICATION</scope>
</reference>
<feature type="chain" id="PRO_5018782881" evidence="2">
    <location>
        <begin position="23"/>
        <end position="91"/>
    </location>
</feature>
<evidence type="ECO:0000313" key="5">
    <source>
        <dbReference type="Proteomes" id="UP000261660"/>
    </source>
</evidence>
<dbReference type="AlphaFoldDB" id="A0A3Q3GXK4"/>
<protein>
    <submittedName>
        <fullName evidence="4">C-C motif chemokine 4-like</fullName>
    </submittedName>
</protein>
<dbReference type="InterPro" id="IPR039809">
    <property type="entry name" value="Chemokine_b/g/d"/>
</dbReference>
<name>A0A3Q3GXK4_9LABR</name>
<feature type="signal peptide" evidence="2">
    <location>
        <begin position="1"/>
        <end position="22"/>
    </location>
</feature>
<dbReference type="GO" id="GO:0008009">
    <property type="term" value="F:chemokine activity"/>
    <property type="evidence" value="ECO:0007669"/>
    <property type="project" value="InterPro"/>
</dbReference>
<evidence type="ECO:0000313" key="4">
    <source>
        <dbReference type="Ensembl" id="ENSLBEP00000035313.1"/>
    </source>
</evidence>
<keyword evidence="5" id="KW-1185">Reference proteome</keyword>
<evidence type="ECO:0000259" key="3">
    <source>
        <dbReference type="SMART" id="SM00199"/>
    </source>
</evidence>